<dbReference type="PANTHER" id="PTHR31528">
    <property type="entry name" value="4-AMINO-5-HYDROXYMETHYL-2-METHYLPYRIMIDINE PHOSPHATE SYNTHASE THI11-RELATED"/>
    <property type="match status" value="1"/>
</dbReference>
<protein>
    <submittedName>
        <fullName evidence="3">ABC transporter substrate-binding protein</fullName>
    </submittedName>
</protein>
<dbReference type="PANTHER" id="PTHR31528:SF3">
    <property type="entry name" value="THIAMINE BIOSYNTHESIS PROTEIN HI_0357-RELATED"/>
    <property type="match status" value="1"/>
</dbReference>
<organism evidence="3 4">
    <name type="scientific">Billgrantia bachuensis</name>
    <dbReference type="NCBI Taxonomy" id="2717286"/>
    <lineage>
        <taxon>Bacteria</taxon>
        <taxon>Pseudomonadati</taxon>
        <taxon>Pseudomonadota</taxon>
        <taxon>Gammaproteobacteria</taxon>
        <taxon>Oceanospirillales</taxon>
        <taxon>Halomonadaceae</taxon>
        <taxon>Billgrantia</taxon>
    </lineage>
</organism>
<comment type="caution">
    <text evidence="3">The sequence shown here is derived from an EMBL/GenBank/DDBJ whole genome shotgun (WGS) entry which is preliminary data.</text>
</comment>
<dbReference type="RefSeq" id="WP_167109973.1">
    <property type="nucleotide sequence ID" value="NZ_JAAQTO010000002.1"/>
</dbReference>
<sequence>MAKPYRSCMARALAGTISILALALSLQLVAETARDSVPLPAPPLQLEPIVKVPPLLLRDTETLAPSEATPIIEVPPAIEVSGGLDHQPLNEPHIEPEHQAEPALDVPSVVSEPAEPIVPPPMTRLTVTLDWYLNPQHASLLVAREKGMFARRGLDVALAIPADPSVPAKLLAAGRTDLALGRQPQLHLLAAKGVPLVRVATLVAAPVSGLVMNTSLEGESREPPLEGLRIGFTDVDGRDVLLAGMLKELLGVTNGLELVGLVDVGYSALDVMREQRIDGMVVNHRYLLPRQLADEGVTTRVLPSEANGLPVHDGLILMANRDQLNGKRDAVRRLVSALEEAALWIVNHPQEAWQLLERAEPALADHTSQDAWADIFPRLALQPAAVDRGRYLRFEQYLLDAGVIEAITPLELLAIDIGTAAP</sequence>
<dbReference type="Gene3D" id="3.40.190.10">
    <property type="entry name" value="Periplasmic binding protein-like II"/>
    <property type="match status" value="2"/>
</dbReference>
<accession>A0ABX0PMT6</accession>
<evidence type="ECO:0000259" key="2">
    <source>
        <dbReference type="Pfam" id="PF09084"/>
    </source>
</evidence>
<dbReference type="InterPro" id="IPR027939">
    <property type="entry name" value="NMT1/THI5"/>
</dbReference>
<feature type="signal peptide" evidence="1">
    <location>
        <begin position="1"/>
        <end position="30"/>
    </location>
</feature>
<dbReference type="Pfam" id="PF09084">
    <property type="entry name" value="NMT1"/>
    <property type="match status" value="1"/>
</dbReference>
<proteinExistence type="predicted"/>
<dbReference type="InterPro" id="IPR015168">
    <property type="entry name" value="SsuA/THI5"/>
</dbReference>
<name>A0ABX0PMT6_9GAMM</name>
<dbReference type="EMBL" id="JAAQTO010000002">
    <property type="protein sequence ID" value="NIC03925.1"/>
    <property type="molecule type" value="Genomic_DNA"/>
</dbReference>
<evidence type="ECO:0000256" key="1">
    <source>
        <dbReference type="SAM" id="SignalP"/>
    </source>
</evidence>
<feature type="chain" id="PRO_5046364181" evidence="1">
    <location>
        <begin position="31"/>
        <end position="422"/>
    </location>
</feature>
<evidence type="ECO:0000313" key="4">
    <source>
        <dbReference type="Proteomes" id="UP001318321"/>
    </source>
</evidence>
<keyword evidence="4" id="KW-1185">Reference proteome</keyword>
<feature type="domain" description="SsuA/THI5-like" evidence="2">
    <location>
        <begin position="134"/>
        <end position="352"/>
    </location>
</feature>
<reference evidence="3 4" key="1">
    <citation type="submission" date="2020-03" db="EMBL/GenBank/DDBJ databases">
        <title>Identification of Halomonas strains.</title>
        <authorList>
            <person name="Xiao Z."/>
            <person name="Dong F."/>
            <person name="Wang Z."/>
            <person name="Zhao J.-Y."/>
        </authorList>
    </citation>
    <scope>NUCLEOTIDE SEQUENCE [LARGE SCALE GENOMIC DNA]</scope>
    <source>
        <strain evidence="3 4">DX6</strain>
    </source>
</reference>
<dbReference type="Proteomes" id="UP001318321">
    <property type="component" value="Unassembled WGS sequence"/>
</dbReference>
<dbReference type="SUPFAM" id="SSF53850">
    <property type="entry name" value="Periplasmic binding protein-like II"/>
    <property type="match status" value="1"/>
</dbReference>
<gene>
    <name evidence="3" type="ORF">HBJ55_00580</name>
</gene>
<evidence type="ECO:0000313" key="3">
    <source>
        <dbReference type="EMBL" id="NIC03925.1"/>
    </source>
</evidence>
<keyword evidence="1" id="KW-0732">Signal</keyword>